<keyword evidence="5" id="KW-0645">Protease</keyword>
<name>A0A0F6YJ65_9BACT</name>
<proteinExistence type="inferred from homology"/>
<keyword evidence="8" id="KW-0378">Hydrolase</keyword>
<sequence length="755" mass="80914">MKAARWRIARRGLALAVGLALAAWIGLPDPLIETSRFLHYEDSVEIADRHGAPLRFARSGASDRRWVPLASMSRDLIDAVVAVEDQRFWEHEGVDVRGTFRALVFNFVPGYRWSGASTITQQLVKLVYGRPHGVASKGVEIARALALERTFSKDEILEQYLNRLPYGNGIEGVERASQAYFGHSASELTLSEAALLAGIPQAPSATEPRRHLPRAMRRRALVLSRLEALGLRSAEEIAAARADEVRVVPTPPRPWRAARFVDVVQRERARGALIARGGSLRTSLDLALQDRAEQLLEARVRELAPRGVENGAAIVIANASGEVLAYVGAARRGHDAPGGALDLLRAPRQPGSTLKPFVYGLLFERGGTAASVLDDVATPMTGRAGVLYAPRDYDGTERGPVRARVALSSSLNLAALDAARRVGPDRVLARLEALGVRDVPSVEEVGAAAVLGGVDVRAVELAEAYVALARGGTRVPLRCVPGAIEEGTEVMPADAAAIVRDILADGRARAQAFGSDLHVESEGLEIALKTGTSTGFRDAWAAVFDDRVTVLVWLGDPDGGATRAVSGFEGAAPVAARLFAAAHARVASLGATVETSVREDVALQHASICAHTGLLAGARCHAVVTERFTAGTTPTRTCDAHAEDGALLLPPRYAEWIARVRPADVRVRTSEGSTLVTAPVVVHPRAGARMLADPRRGETRIPLRATIAGALADDVEWEIDGAVWREPTWPLRPGEHRFVARARGLRSDEARITVE</sequence>
<dbReference type="InterPro" id="IPR001460">
    <property type="entry name" value="PCN-bd_Tpept"/>
</dbReference>
<dbReference type="PANTHER" id="PTHR32282:SF15">
    <property type="entry name" value="PENICILLIN-BINDING PROTEIN 1C"/>
    <property type="match status" value="1"/>
</dbReference>
<dbReference type="InterPro" id="IPR050396">
    <property type="entry name" value="Glycosyltr_51/Transpeptidase"/>
</dbReference>
<keyword evidence="9" id="KW-0511">Multifunctional enzyme</keyword>
<evidence type="ECO:0000256" key="6">
    <source>
        <dbReference type="ARBA" id="ARBA00022676"/>
    </source>
</evidence>
<evidence type="ECO:0000256" key="7">
    <source>
        <dbReference type="ARBA" id="ARBA00022679"/>
    </source>
</evidence>
<evidence type="ECO:0000256" key="8">
    <source>
        <dbReference type="ARBA" id="ARBA00022801"/>
    </source>
</evidence>
<dbReference type="InterPro" id="IPR036950">
    <property type="entry name" value="PBP_transglycosylase"/>
</dbReference>
<evidence type="ECO:0000256" key="2">
    <source>
        <dbReference type="ARBA" id="ARBA00007090"/>
    </source>
</evidence>
<feature type="domain" description="Glycosyl transferase family 51" evidence="13">
    <location>
        <begin position="61"/>
        <end position="226"/>
    </location>
</feature>
<dbReference type="EC" id="2.4.99.28" evidence="10"/>
<dbReference type="GO" id="GO:0030288">
    <property type="term" value="C:outer membrane-bounded periplasmic space"/>
    <property type="evidence" value="ECO:0007669"/>
    <property type="project" value="TreeGrafter"/>
</dbReference>
<evidence type="ECO:0000256" key="11">
    <source>
        <dbReference type="ARBA" id="ARBA00049902"/>
    </source>
</evidence>
<dbReference type="OrthoDB" id="9766909at2"/>
<dbReference type="STRING" id="927083.DB32_004806"/>
<comment type="pathway">
    <text evidence="1">Cell wall biogenesis; peptidoglycan biosynthesis.</text>
</comment>
<reference evidence="14 15" key="1">
    <citation type="submission" date="2015-03" db="EMBL/GenBank/DDBJ databases">
        <title>Genome assembly of Sandaracinus amylolyticus DSM 53668.</title>
        <authorList>
            <person name="Sharma G."/>
            <person name="Subramanian S."/>
        </authorList>
    </citation>
    <scope>NUCLEOTIDE SEQUENCE [LARGE SCALE GENOMIC DNA]</scope>
    <source>
        <strain evidence="14 15">DSM 53668</strain>
    </source>
</reference>
<dbReference type="Pfam" id="PF00912">
    <property type="entry name" value="Transgly"/>
    <property type="match status" value="1"/>
</dbReference>
<dbReference type="UniPathway" id="UPA00219"/>
<keyword evidence="4" id="KW-0121">Carboxypeptidase</keyword>
<evidence type="ECO:0000313" key="14">
    <source>
        <dbReference type="EMBL" id="AKF07657.1"/>
    </source>
</evidence>
<keyword evidence="6" id="KW-0328">Glycosyltransferase</keyword>
<dbReference type="InterPro" id="IPR001264">
    <property type="entry name" value="Glyco_trans_51"/>
</dbReference>
<evidence type="ECO:0000256" key="1">
    <source>
        <dbReference type="ARBA" id="ARBA00004752"/>
    </source>
</evidence>
<dbReference type="GO" id="GO:0008658">
    <property type="term" value="F:penicillin binding"/>
    <property type="evidence" value="ECO:0007669"/>
    <property type="project" value="InterPro"/>
</dbReference>
<dbReference type="PANTHER" id="PTHR32282">
    <property type="entry name" value="BINDING PROTEIN TRANSPEPTIDASE, PUTATIVE-RELATED"/>
    <property type="match status" value="1"/>
</dbReference>
<comment type="catalytic activity">
    <reaction evidence="11">
        <text>[GlcNAc-(1-&gt;4)-Mur2Ac(oyl-L-Ala-gamma-D-Glu-L-Lys-D-Ala-D-Ala)](n)-di-trans,octa-cis-undecaprenyl diphosphate + beta-D-GlcNAc-(1-&gt;4)-Mur2Ac(oyl-L-Ala-gamma-D-Glu-L-Lys-D-Ala-D-Ala)-di-trans,octa-cis-undecaprenyl diphosphate = [GlcNAc-(1-&gt;4)-Mur2Ac(oyl-L-Ala-gamma-D-Glu-L-Lys-D-Ala-D-Ala)](n+1)-di-trans,octa-cis-undecaprenyl diphosphate + di-trans,octa-cis-undecaprenyl diphosphate + H(+)</text>
        <dbReference type="Rhea" id="RHEA:23708"/>
        <dbReference type="Rhea" id="RHEA-COMP:9602"/>
        <dbReference type="Rhea" id="RHEA-COMP:9603"/>
        <dbReference type="ChEBI" id="CHEBI:15378"/>
        <dbReference type="ChEBI" id="CHEBI:58405"/>
        <dbReference type="ChEBI" id="CHEBI:60033"/>
        <dbReference type="ChEBI" id="CHEBI:78435"/>
        <dbReference type="EC" id="2.4.99.28"/>
    </reaction>
</comment>
<dbReference type="Proteomes" id="UP000034883">
    <property type="component" value="Chromosome"/>
</dbReference>
<dbReference type="GO" id="GO:0006508">
    <property type="term" value="P:proteolysis"/>
    <property type="evidence" value="ECO:0007669"/>
    <property type="project" value="UniProtKB-KW"/>
</dbReference>
<feature type="domain" description="Penicillin-binding protein transpeptidase" evidence="12">
    <location>
        <begin position="311"/>
        <end position="535"/>
    </location>
</feature>
<dbReference type="GO" id="GO:0004180">
    <property type="term" value="F:carboxypeptidase activity"/>
    <property type="evidence" value="ECO:0007669"/>
    <property type="project" value="UniProtKB-KW"/>
</dbReference>
<evidence type="ECO:0000256" key="3">
    <source>
        <dbReference type="ARBA" id="ARBA00007739"/>
    </source>
</evidence>
<dbReference type="Gene3D" id="1.10.3810.10">
    <property type="entry name" value="Biosynthetic peptidoglycan transglycosylase-like"/>
    <property type="match status" value="1"/>
</dbReference>
<dbReference type="SUPFAM" id="SSF56601">
    <property type="entry name" value="beta-lactamase/transpeptidase-like"/>
    <property type="match status" value="1"/>
</dbReference>
<dbReference type="GO" id="GO:0008955">
    <property type="term" value="F:peptidoglycan glycosyltransferase activity"/>
    <property type="evidence" value="ECO:0007669"/>
    <property type="project" value="UniProtKB-EC"/>
</dbReference>
<comment type="similarity">
    <text evidence="2">In the C-terminal section; belongs to the transpeptidase family.</text>
</comment>
<dbReference type="InterPro" id="IPR023346">
    <property type="entry name" value="Lysozyme-like_dom_sf"/>
</dbReference>
<organism evidence="14 15">
    <name type="scientific">Sandaracinus amylolyticus</name>
    <dbReference type="NCBI Taxonomy" id="927083"/>
    <lineage>
        <taxon>Bacteria</taxon>
        <taxon>Pseudomonadati</taxon>
        <taxon>Myxococcota</taxon>
        <taxon>Polyangia</taxon>
        <taxon>Polyangiales</taxon>
        <taxon>Sandaracinaceae</taxon>
        <taxon>Sandaracinus</taxon>
    </lineage>
</organism>
<evidence type="ECO:0000256" key="9">
    <source>
        <dbReference type="ARBA" id="ARBA00023268"/>
    </source>
</evidence>
<dbReference type="AlphaFoldDB" id="A0A0F6YJ65"/>
<evidence type="ECO:0000256" key="4">
    <source>
        <dbReference type="ARBA" id="ARBA00022645"/>
    </source>
</evidence>
<dbReference type="KEGG" id="samy:DB32_004806"/>
<evidence type="ECO:0000313" key="15">
    <source>
        <dbReference type="Proteomes" id="UP000034883"/>
    </source>
</evidence>
<evidence type="ECO:0000256" key="5">
    <source>
        <dbReference type="ARBA" id="ARBA00022670"/>
    </source>
</evidence>
<protein>
    <recommendedName>
        <fullName evidence="10">peptidoglycan glycosyltransferase</fullName>
        <ecNumber evidence="10">2.4.99.28</ecNumber>
    </recommendedName>
</protein>
<dbReference type="InterPro" id="IPR012338">
    <property type="entry name" value="Beta-lactam/transpept-like"/>
</dbReference>
<dbReference type="EMBL" id="CP011125">
    <property type="protein sequence ID" value="AKF07657.1"/>
    <property type="molecule type" value="Genomic_DNA"/>
</dbReference>
<gene>
    <name evidence="14" type="ORF">DB32_004806</name>
</gene>
<dbReference type="Pfam" id="PF00905">
    <property type="entry name" value="Transpeptidase"/>
    <property type="match status" value="1"/>
</dbReference>
<dbReference type="SUPFAM" id="SSF53955">
    <property type="entry name" value="Lysozyme-like"/>
    <property type="match status" value="1"/>
</dbReference>
<evidence type="ECO:0000259" key="12">
    <source>
        <dbReference type="Pfam" id="PF00905"/>
    </source>
</evidence>
<keyword evidence="7" id="KW-0808">Transferase</keyword>
<dbReference type="RefSeq" id="WP_053234888.1">
    <property type="nucleotide sequence ID" value="NZ_CP011125.1"/>
</dbReference>
<evidence type="ECO:0000256" key="10">
    <source>
        <dbReference type="ARBA" id="ARBA00044770"/>
    </source>
</evidence>
<accession>A0A0F6YJ65</accession>
<comment type="similarity">
    <text evidence="3">In the N-terminal section; belongs to the glycosyltransferase 51 family.</text>
</comment>
<dbReference type="Gene3D" id="3.40.710.10">
    <property type="entry name" value="DD-peptidase/beta-lactamase superfamily"/>
    <property type="match status" value="1"/>
</dbReference>
<evidence type="ECO:0000259" key="13">
    <source>
        <dbReference type="Pfam" id="PF00912"/>
    </source>
</evidence>
<keyword evidence="15" id="KW-1185">Reference proteome</keyword>
<dbReference type="GO" id="GO:0009252">
    <property type="term" value="P:peptidoglycan biosynthetic process"/>
    <property type="evidence" value="ECO:0007669"/>
    <property type="project" value="UniProtKB-UniPathway"/>
</dbReference>